<feature type="chain" id="PRO_5045359328" description="Thioredoxin domain-containing protein" evidence="5">
    <location>
        <begin position="24"/>
        <end position="520"/>
    </location>
</feature>
<dbReference type="PROSITE" id="PS00194">
    <property type="entry name" value="THIOREDOXIN_1"/>
    <property type="match status" value="1"/>
</dbReference>
<evidence type="ECO:0000313" key="8">
    <source>
        <dbReference type="Proteomes" id="UP001143543"/>
    </source>
</evidence>
<dbReference type="InterPro" id="IPR017937">
    <property type="entry name" value="Thioredoxin_CS"/>
</dbReference>
<dbReference type="PROSITE" id="PS51352">
    <property type="entry name" value="THIOREDOXIN_2"/>
    <property type="match status" value="1"/>
</dbReference>
<evidence type="ECO:0000313" key="7">
    <source>
        <dbReference type="EMBL" id="GLB48611.1"/>
    </source>
</evidence>
<sequence>MLKTCIFILVTCTLLFTSCTSNNNSIKGVITGVEKDSSTQITHTQVYVSGSTKDSTISLKYFNLIDYDNLFGGNQLTSKHYSTSDSVYMEFENSGTPQLKEIMIFDSTFTTTKIFVTPGDTIHFQIKNKTITFEGSHTDNYNFFTQLYKQNYNWSHYKGDIKLFKKETDSIYHLREKFLQKYLAEHTNTTDAFKQTAKEELFFEYYYNLIAPRDIQAYCATTNTYADIYYNNTESVLATLANSTGNIETEMLDLQSYFNNIQIDNFKKPTLLTNDYYKKALVDFTRFYFNNSDYIQYSKENFKQEKKFILQNYSGSTQTYLLTRLVTDYYKHGLGKDQAAVDLLQKNITELKKNKLDKSYSDALDKIESQLSLFNTDLPKIVFNDLVITPNNDTIPLSTVLKDKKIKLIDIWASWCAPCLNEIKKTDKTAKQLITDKNIEVIYISIDQNHRKWLQTQQRLSNHFLSTNHYTLVDPNNSKLLKFFHVKYIPRHIILNSKNKVLNANAPDIETNLNQIQNQY</sequence>
<dbReference type="SUPFAM" id="SSF52833">
    <property type="entry name" value="Thioredoxin-like"/>
    <property type="match status" value="1"/>
</dbReference>
<accession>A0ABQ5MH33</accession>
<evidence type="ECO:0000256" key="4">
    <source>
        <dbReference type="ARBA" id="ARBA00023284"/>
    </source>
</evidence>
<dbReference type="InterPro" id="IPR036249">
    <property type="entry name" value="Thioredoxin-like_sf"/>
</dbReference>
<dbReference type="PANTHER" id="PTHR42852">
    <property type="entry name" value="THIOL:DISULFIDE INTERCHANGE PROTEIN DSBE"/>
    <property type="match status" value="1"/>
</dbReference>
<evidence type="ECO:0000259" key="6">
    <source>
        <dbReference type="PROSITE" id="PS51352"/>
    </source>
</evidence>
<dbReference type="InterPro" id="IPR012336">
    <property type="entry name" value="Thioredoxin-like_fold"/>
</dbReference>
<comment type="caution">
    <text evidence="7">The sequence shown here is derived from an EMBL/GenBank/DDBJ whole genome shotgun (WGS) entry which is preliminary data.</text>
</comment>
<dbReference type="CDD" id="cd02966">
    <property type="entry name" value="TlpA_like_family"/>
    <property type="match status" value="1"/>
</dbReference>
<dbReference type="InterPro" id="IPR013766">
    <property type="entry name" value="Thioredoxin_domain"/>
</dbReference>
<evidence type="ECO:0000256" key="5">
    <source>
        <dbReference type="SAM" id="SignalP"/>
    </source>
</evidence>
<evidence type="ECO:0000256" key="2">
    <source>
        <dbReference type="ARBA" id="ARBA00022748"/>
    </source>
</evidence>
<dbReference type="Gene3D" id="3.40.30.10">
    <property type="entry name" value="Glutaredoxin"/>
    <property type="match status" value="1"/>
</dbReference>
<name>A0ABQ5MH33_9FLAO</name>
<dbReference type="InterPro" id="IPR050553">
    <property type="entry name" value="Thioredoxin_ResA/DsbE_sf"/>
</dbReference>
<organism evidence="7 8">
    <name type="scientific">Neptunitalea lumnitzerae</name>
    <dbReference type="NCBI Taxonomy" id="2965509"/>
    <lineage>
        <taxon>Bacteria</taxon>
        <taxon>Pseudomonadati</taxon>
        <taxon>Bacteroidota</taxon>
        <taxon>Flavobacteriia</taxon>
        <taxon>Flavobacteriales</taxon>
        <taxon>Flavobacteriaceae</taxon>
        <taxon>Neptunitalea</taxon>
    </lineage>
</organism>
<reference evidence="7" key="1">
    <citation type="submission" date="2022-07" db="EMBL/GenBank/DDBJ databases">
        <title>Taxonomy of Novel Oxalotrophic and Methylotrophic Bacteria.</title>
        <authorList>
            <person name="Sahin N."/>
            <person name="Tani A."/>
        </authorList>
    </citation>
    <scope>NUCLEOTIDE SEQUENCE</scope>
    <source>
        <strain evidence="7">Y10</strain>
    </source>
</reference>
<feature type="signal peptide" evidence="5">
    <location>
        <begin position="1"/>
        <end position="23"/>
    </location>
</feature>
<gene>
    <name evidence="7" type="ORF">Y10_09790</name>
</gene>
<protein>
    <recommendedName>
        <fullName evidence="6">Thioredoxin domain-containing protein</fullName>
    </recommendedName>
</protein>
<keyword evidence="4" id="KW-0676">Redox-active center</keyword>
<evidence type="ECO:0000256" key="3">
    <source>
        <dbReference type="ARBA" id="ARBA00023157"/>
    </source>
</evidence>
<proteinExistence type="predicted"/>
<dbReference type="Pfam" id="PF13905">
    <property type="entry name" value="Thioredoxin_8"/>
    <property type="match status" value="1"/>
</dbReference>
<dbReference type="EMBL" id="BRVO01000001">
    <property type="protein sequence ID" value="GLB48611.1"/>
    <property type="molecule type" value="Genomic_DNA"/>
</dbReference>
<keyword evidence="2" id="KW-0201">Cytochrome c-type biogenesis</keyword>
<keyword evidence="5" id="KW-0732">Signal</keyword>
<keyword evidence="8" id="KW-1185">Reference proteome</keyword>
<feature type="domain" description="Thioredoxin" evidence="6">
    <location>
        <begin position="372"/>
        <end position="518"/>
    </location>
</feature>
<dbReference type="RefSeq" id="WP_281764245.1">
    <property type="nucleotide sequence ID" value="NZ_BRVO01000001.1"/>
</dbReference>
<comment type="subcellular location">
    <subcellularLocation>
        <location evidence="1">Cell envelope</location>
    </subcellularLocation>
</comment>
<dbReference type="PANTHER" id="PTHR42852:SF6">
    <property type="entry name" value="THIOL:DISULFIDE INTERCHANGE PROTEIN DSBE"/>
    <property type="match status" value="1"/>
</dbReference>
<dbReference type="Proteomes" id="UP001143543">
    <property type="component" value="Unassembled WGS sequence"/>
</dbReference>
<keyword evidence="3" id="KW-1015">Disulfide bond</keyword>
<evidence type="ECO:0000256" key="1">
    <source>
        <dbReference type="ARBA" id="ARBA00004196"/>
    </source>
</evidence>
<dbReference type="PROSITE" id="PS51257">
    <property type="entry name" value="PROKAR_LIPOPROTEIN"/>
    <property type="match status" value="1"/>
</dbReference>